<dbReference type="PROSITE" id="PS50297">
    <property type="entry name" value="ANK_REP_REGION"/>
    <property type="match status" value="4"/>
</dbReference>
<dbReference type="RefSeq" id="XP_007729672.1">
    <property type="nucleotide sequence ID" value="XM_007731482.1"/>
</dbReference>
<feature type="repeat" description="ANK" evidence="3">
    <location>
        <begin position="510"/>
        <end position="543"/>
    </location>
</feature>
<dbReference type="PRINTS" id="PR01415">
    <property type="entry name" value="ANKYRIN"/>
</dbReference>
<dbReference type="SUPFAM" id="SSF48403">
    <property type="entry name" value="Ankyrin repeat"/>
    <property type="match status" value="2"/>
</dbReference>
<sequence>MAPKKKESLLDACARVTAMGDTVAARMVEYMTLKHQLQGFRPLATEFLDLSHILFSIEAGLTEAAHSHNQFPEDMTQELVKRFHQTHDDFTALNQMLTKFLENEKKTGLGKLRKGWHAVFTDADIDKVRDSLAMSRETLRVSALVFRWSLGDAKSNPSMGIGYTGLTAVLERLNAKKAPVALPVAPCPTEMGIGYAGLAAVVERISARKASSTRAPAAAPRPPSEPPSEPPAEPPAEPSAELPTRLYAPPVPNTLPPLPPDKGPHYTLFPRPDAPLSAYGALDRHHFKRAPSTISSKLTTSSATRETGLPIHEHSSASEILLSDHGSVKSADSMTQIEDMIHEIELNDRLSTKAVRIKAEPTTVPRWTPKQTTGANSAPLRAALLSAVQQRKHKMIEQLLDCGVPPDSGLEVNVLREAVLNRDPETVRLLLLFGADPNAADRHGLTPLYTATELGSLEVTKLLLKYGGDPNLPAGPEYLSPLGMSVVEDRAEFVHLCLTYGGDANLNMPNGNTLLIQAISETTPQKLLELMLNYGSDPNGKNSEGQTPLIAAIQARRIDLTTVLLDHGANPNLPGPKHPLWSATYLPRALQLLLSRGADTKKCPGVLELATSINNVDSVITLLKAGVDPNAKNDGTYTPLCTAIRDNRAELVSLLLANGADPNVMASEYPAWKCVSRHRTQLLPELVAAGADLHKPKGILEKAVAHNNKEAVMYLLGQGVDPNARSVEGHTALTTAIRDDRHEFIDMLLARGADPGVRGQEWPISMAVKRPEILKKLLPHVANPRAVKGVIEQAVEANQLESVKLLLKAGVSVEDKTGGVFSPLTTAIREHYPEIVRFLLDEAGADVNAPGEHLPIIKAVRRCRGTNTDILEMLLARGADINLMYRGWNAVLQAVENGDANILRLLVERGGGVDLQVTDESGRTVMEIVNERGWDEAVTILTGQVSMK</sequence>
<feature type="region of interest" description="Disordered" evidence="4">
    <location>
        <begin position="211"/>
        <end position="262"/>
    </location>
</feature>
<name>W9YIR4_9EURO</name>
<comment type="caution">
    <text evidence="5">The sequence shown here is derived from an EMBL/GenBank/DDBJ whole genome shotgun (WGS) entry which is preliminary data.</text>
</comment>
<dbReference type="SMART" id="SM00248">
    <property type="entry name" value="ANK"/>
    <property type="match status" value="14"/>
</dbReference>
<dbReference type="AlphaFoldDB" id="W9YIR4"/>
<dbReference type="InterPro" id="IPR002110">
    <property type="entry name" value="Ankyrin_rpt"/>
</dbReference>
<dbReference type="InterPro" id="IPR036770">
    <property type="entry name" value="Ankyrin_rpt-contain_sf"/>
</dbReference>
<dbReference type="Pfam" id="PF13857">
    <property type="entry name" value="Ank_5"/>
    <property type="match status" value="1"/>
</dbReference>
<protein>
    <submittedName>
        <fullName evidence="5">Uncharacterized protein</fullName>
    </submittedName>
</protein>
<feature type="compositionally biased region" description="Pro residues" evidence="4">
    <location>
        <begin position="249"/>
        <end position="261"/>
    </location>
</feature>
<organism evidence="5 6">
    <name type="scientific">Capronia epimyces CBS 606.96</name>
    <dbReference type="NCBI Taxonomy" id="1182542"/>
    <lineage>
        <taxon>Eukaryota</taxon>
        <taxon>Fungi</taxon>
        <taxon>Dikarya</taxon>
        <taxon>Ascomycota</taxon>
        <taxon>Pezizomycotina</taxon>
        <taxon>Eurotiomycetes</taxon>
        <taxon>Chaetothyriomycetidae</taxon>
        <taxon>Chaetothyriales</taxon>
        <taxon>Herpotrichiellaceae</taxon>
        <taxon>Capronia</taxon>
    </lineage>
</organism>
<gene>
    <name evidence="5" type="ORF">A1O3_01334</name>
</gene>
<dbReference type="EMBL" id="AMGY01000001">
    <property type="protein sequence ID" value="EXJ92782.1"/>
    <property type="molecule type" value="Genomic_DNA"/>
</dbReference>
<evidence type="ECO:0000256" key="1">
    <source>
        <dbReference type="ARBA" id="ARBA00022737"/>
    </source>
</evidence>
<dbReference type="eggNOG" id="KOG4177">
    <property type="taxonomic scope" value="Eukaryota"/>
</dbReference>
<dbReference type="PROSITE" id="PS50088">
    <property type="entry name" value="ANK_REPEAT"/>
    <property type="match status" value="6"/>
</dbReference>
<reference evidence="5 6" key="1">
    <citation type="submission" date="2013-03" db="EMBL/GenBank/DDBJ databases">
        <title>The Genome Sequence of Capronia epimyces CBS 606.96.</title>
        <authorList>
            <consortium name="The Broad Institute Genomics Platform"/>
            <person name="Cuomo C."/>
            <person name="de Hoog S."/>
            <person name="Gorbushina A."/>
            <person name="Walker B."/>
            <person name="Young S.K."/>
            <person name="Zeng Q."/>
            <person name="Gargeya S."/>
            <person name="Fitzgerald M."/>
            <person name="Haas B."/>
            <person name="Abouelleil A."/>
            <person name="Allen A.W."/>
            <person name="Alvarado L."/>
            <person name="Arachchi H.M."/>
            <person name="Berlin A.M."/>
            <person name="Chapman S.B."/>
            <person name="Gainer-Dewar J."/>
            <person name="Goldberg J."/>
            <person name="Griggs A."/>
            <person name="Gujja S."/>
            <person name="Hansen M."/>
            <person name="Howarth C."/>
            <person name="Imamovic A."/>
            <person name="Ireland A."/>
            <person name="Larimer J."/>
            <person name="McCowan C."/>
            <person name="Murphy C."/>
            <person name="Pearson M."/>
            <person name="Poon T.W."/>
            <person name="Priest M."/>
            <person name="Roberts A."/>
            <person name="Saif S."/>
            <person name="Shea T."/>
            <person name="Sisk P."/>
            <person name="Sykes S."/>
            <person name="Wortman J."/>
            <person name="Nusbaum C."/>
            <person name="Birren B."/>
        </authorList>
    </citation>
    <scope>NUCLEOTIDE SEQUENCE [LARGE SCALE GENOMIC DNA]</scope>
    <source>
        <strain evidence="5 6">CBS 606.96</strain>
    </source>
</reference>
<dbReference type="Proteomes" id="UP000019478">
    <property type="component" value="Unassembled WGS sequence"/>
</dbReference>
<keyword evidence="2 3" id="KW-0040">ANK repeat</keyword>
<evidence type="ECO:0000313" key="6">
    <source>
        <dbReference type="Proteomes" id="UP000019478"/>
    </source>
</evidence>
<feature type="repeat" description="ANK" evidence="3">
    <location>
        <begin position="886"/>
        <end position="918"/>
    </location>
</feature>
<dbReference type="GeneID" id="19165472"/>
<dbReference type="PANTHER" id="PTHR24198">
    <property type="entry name" value="ANKYRIN REPEAT AND PROTEIN KINASE DOMAIN-CONTAINING PROTEIN"/>
    <property type="match status" value="1"/>
</dbReference>
<evidence type="ECO:0000256" key="2">
    <source>
        <dbReference type="ARBA" id="ARBA00023043"/>
    </source>
</evidence>
<feature type="repeat" description="ANK" evidence="3">
    <location>
        <begin position="635"/>
        <end position="667"/>
    </location>
</feature>
<dbReference type="Pfam" id="PF12796">
    <property type="entry name" value="Ank_2"/>
    <property type="match status" value="4"/>
</dbReference>
<keyword evidence="1" id="KW-0677">Repeat</keyword>
<feature type="repeat" description="ANK" evidence="3">
    <location>
        <begin position="443"/>
        <end position="475"/>
    </location>
</feature>
<feature type="compositionally biased region" description="Pro residues" evidence="4">
    <location>
        <begin position="219"/>
        <end position="237"/>
    </location>
</feature>
<feature type="repeat" description="ANK" evidence="3">
    <location>
        <begin position="728"/>
        <end position="760"/>
    </location>
</feature>
<dbReference type="OrthoDB" id="20872at2759"/>
<feature type="repeat" description="ANK" evidence="3">
    <location>
        <begin position="544"/>
        <end position="576"/>
    </location>
</feature>
<evidence type="ECO:0000313" key="5">
    <source>
        <dbReference type="EMBL" id="EXJ92782.1"/>
    </source>
</evidence>
<dbReference type="HOGENOM" id="CLU_014021_0_0_1"/>
<dbReference type="Gene3D" id="1.25.40.20">
    <property type="entry name" value="Ankyrin repeat-containing domain"/>
    <property type="match status" value="3"/>
</dbReference>
<dbReference type="PANTHER" id="PTHR24198:SF165">
    <property type="entry name" value="ANKYRIN REPEAT-CONTAINING PROTEIN-RELATED"/>
    <property type="match status" value="1"/>
</dbReference>
<keyword evidence="6" id="KW-1185">Reference proteome</keyword>
<evidence type="ECO:0000256" key="4">
    <source>
        <dbReference type="SAM" id="MobiDB-lite"/>
    </source>
</evidence>
<proteinExistence type="predicted"/>
<dbReference type="STRING" id="1182542.W9YIR4"/>
<evidence type="ECO:0000256" key="3">
    <source>
        <dbReference type="PROSITE-ProRule" id="PRU00023"/>
    </source>
</evidence>
<accession>W9YIR4</accession>